<reference evidence="3" key="1">
    <citation type="submission" date="2025-08" db="UniProtKB">
        <authorList>
            <consortium name="RefSeq"/>
        </authorList>
    </citation>
    <scope>IDENTIFICATION</scope>
    <source>
        <tissue evidence="3">Muscle</tissue>
    </source>
</reference>
<feature type="compositionally biased region" description="Low complexity" evidence="1">
    <location>
        <begin position="151"/>
        <end position="161"/>
    </location>
</feature>
<dbReference type="Proteomes" id="UP000694941">
    <property type="component" value="Unplaced"/>
</dbReference>
<dbReference type="GeneID" id="106466066"/>
<proteinExistence type="predicted"/>
<accession>A0ABM1BGX1</accession>
<feature type="compositionally biased region" description="Low complexity" evidence="1">
    <location>
        <begin position="123"/>
        <end position="138"/>
    </location>
</feature>
<evidence type="ECO:0000313" key="3">
    <source>
        <dbReference type="RefSeq" id="XP_013781762.1"/>
    </source>
</evidence>
<feature type="region of interest" description="Disordered" evidence="1">
    <location>
        <begin position="122"/>
        <end position="141"/>
    </location>
</feature>
<feature type="region of interest" description="Disordered" evidence="1">
    <location>
        <begin position="151"/>
        <end position="195"/>
    </location>
</feature>
<sequence length="231" mass="25714">MNPEDFVQYSLHCRGAYTPRGGSVPPSPRFRPNQGNGNWNYRPIGNHDRTNVDFTPTKNFIRSPHHQSNPSFRGRGTYNYKGTNPHHSSPRSPNVTRFNSPELWQSPSPQASLAVAQERWGRPPIHFSPSPSPNSSPSYLRYQQTFSNNSSSMSLSGGYFSTPNSSPSGKRQGRGSYSYRGRSSQGSECNPGGSCDIRDYANLSMLQNPWQELEQLQKSSTDHKLGGTNTS</sequence>
<organism evidence="2 3">
    <name type="scientific">Limulus polyphemus</name>
    <name type="common">Atlantic horseshoe crab</name>
    <dbReference type="NCBI Taxonomy" id="6850"/>
    <lineage>
        <taxon>Eukaryota</taxon>
        <taxon>Metazoa</taxon>
        <taxon>Ecdysozoa</taxon>
        <taxon>Arthropoda</taxon>
        <taxon>Chelicerata</taxon>
        <taxon>Merostomata</taxon>
        <taxon>Xiphosura</taxon>
        <taxon>Limulidae</taxon>
        <taxon>Limulus</taxon>
    </lineage>
</organism>
<protein>
    <submittedName>
        <fullName evidence="3">Uncharacterized protein LOC106466066</fullName>
    </submittedName>
</protein>
<dbReference type="RefSeq" id="XP_013781762.1">
    <property type="nucleotide sequence ID" value="XM_013926308.2"/>
</dbReference>
<feature type="compositionally biased region" description="Polar residues" evidence="1">
    <location>
        <begin position="80"/>
        <end position="111"/>
    </location>
</feature>
<name>A0ABM1BGX1_LIMPO</name>
<evidence type="ECO:0000313" key="2">
    <source>
        <dbReference type="Proteomes" id="UP000694941"/>
    </source>
</evidence>
<feature type="region of interest" description="Disordered" evidence="1">
    <location>
        <begin position="15"/>
        <end position="115"/>
    </location>
</feature>
<feature type="compositionally biased region" description="Low complexity" evidence="1">
    <location>
        <begin position="168"/>
        <end position="187"/>
    </location>
</feature>
<evidence type="ECO:0000256" key="1">
    <source>
        <dbReference type="SAM" id="MobiDB-lite"/>
    </source>
</evidence>
<feature type="compositionally biased region" description="Polar residues" evidence="1">
    <location>
        <begin position="52"/>
        <end position="71"/>
    </location>
</feature>
<gene>
    <name evidence="3" type="primary">LOC106466066</name>
</gene>
<keyword evidence="2" id="KW-1185">Reference proteome</keyword>